<accession>A0A7J7JT63</accession>
<dbReference type="AlphaFoldDB" id="A0A7J7JT63"/>
<dbReference type="Proteomes" id="UP000593567">
    <property type="component" value="Unassembled WGS sequence"/>
</dbReference>
<evidence type="ECO:0000313" key="1">
    <source>
        <dbReference type="EMBL" id="KAF6028831.1"/>
    </source>
</evidence>
<sequence>MFHSTFYNDLKTMSSISLTSFTQEEMNVHGSFMSGDEKFDIQPYQPRIHKRSTSAQKGDHIITKREVDKMIGNSCFVCK</sequence>
<organism evidence="1 2">
    <name type="scientific">Bugula neritina</name>
    <name type="common">Brown bryozoan</name>
    <name type="synonym">Sertularia neritina</name>
    <dbReference type="NCBI Taxonomy" id="10212"/>
    <lineage>
        <taxon>Eukaryota</taxon>
        <taxon>Metazoa</taxon>
        <taxon>Spiralia</taxon>
        <taxon>Lophotrochozoa</taxon>
        <taxon>Bryozoa</taxon>
        <taxon>Gymnolaemata</taxon>
        <taxon>Cheilostomatida</taxon>
        <taxon>Flustrina</taxon>
        <taxon>Buguloidea</taxon>
        <taxon>Bugulidae</taxon>
        <taxon>Bugula</taxon>
    </lineage>
</organism>
<gene>
    <name evidence="1" type="ORF">EB796_012869</name>
</gene>
<dbReference type="EMBL" id="VXIV02001901">
    <property type="protein sequence ID" value="KAF6028831.1"/>
    <property type="molecule type" value="Genomic_DNA"/>
</dbReference>
<protein>
    <submittedName>
        <fullName evidence="1">Uncharacterized protein</fullName>
    </submittedName>
</protein>
<evidence type="ECO:0000313" key="2">
    <source>
        <dbReference type="Proteomes" id="UP000593567"/>
    </source>
</evidence>
<reference evidence="1" key="1">
    <citation type="submission" date="2020-06" db="EMBL/GenBank/DDBJ databases">
        <title>Draft genome of Bugula neritina, a colonial animal packing powerful symbionts and potential medicines.</title>
        <authorList>
            <person name="Rayko M."/>
        </authorList>
    </citation>
    <scope>NUCLEOTIDE SEQUENCE [LARGE SCALE GENOMIC DNA]</scope>
    <source>
        <strain evidence="1">Kwan_BN1</strain>
    </source>
</reference>
<keyword evidence="2" id="KW-1185">Reference proteome</keyword>
<name>A0A7J7JT63_BUGNE</name>
<proteinExistence type="predicted"/>
<comment type="caution">
    <text evidence="1">The sequence shown here is derived from an EMBL/GenBank/DDBJ whole genome shotgun (WGS) entry which is preliminary data.</text>
</comment>